<dbReference type="GO" id="GO:0008270">
    <property type="term" value="F:zinc ion binding"/>
    <property type="evidence" value="ECO:0007669"/>
    <property type="project" value="UniProtKB-KW"/>
</dbReference>
<gene>
    <name evidence="3" type="ORF">SDRG_06260</name>
</gene>
<evidence type="ECO:0000313" key="3">
    <source>
        <dbReference type="EMBL" id="EQC36144.1"/>
    </source>
</evidence>
<dbReference type="InterPro" id="IPR001841">
    <property type="entry name" value="Znf_RING"/>
</dbReference>
<dbReference type="PROSITE" id="PS50089">
    <property type="entry name" value="ZF_RING_2"/>
    <property type="match status" value="1"/>
</dbReference>
<dbReference type="InParanoid" id="T0QE19"/>
<feature type="domain" description="RING-type" evidence="2">
    <location>
        <begin position="33"/>
        <end position="86"/>
    </location>
</feature>
<dbReference type="AlphaFoldDB" id="T0QE19"/>
<evidence type="ECO:0000256" key="1">
    <source>
        <dbReference type="PROSITE-ProRule" id="PRU00175"/>
    </source>
</evidence>
<dbReference type="SUPFAM" id="SSF57850">
    <property type="entry name" value="RING/U-box"/>
    <property type="match status" value="2"/>
</dbReference>
<dbReference type="GO" id="GO:0016567">
    <property type="term" value="P:protein ubiquitination"/>
    <property type="evidence" value="ECO:0007669"/>
    <property type="project" value="InterPro"/>
</dbReference>
<keyword evidence="4" id="KW-1185">Reference proteome</keyword>
<name>T0QE19_SAPDV</name>
<proteinExistence type="predicted"/>
<evidence type="ECO:0000313" key="4">
    <source>
        <dbReference type="Proteomes" id="UP000030762"/>
    </source>
</evidence>
<dbReference type="PANTHER" id="PTHR11685">
    <property type="entry name" value="RBR FAMILY RING FINGER AND IBR DOMAIN-CONTAINING"/>
    <property type="match status" value="1"/>
</dbReference>
<sequence length="478" mass="53190">MAPAGSAVLALVPSTIPSTKPGAPSMDLFPTTCAICLDAIQGPMLRKLCSETCMGMVCAACFQRYIEVHIASILHGVVSTLKCPICIVPMNLFRVLDSVGEDAVGSIRDSVEASCEIRCPICDDTYVLLPDVHSETIEHLATIASEQQLVALFPSTLQPFVLPLVAYCSYRLSAPAFFAVVQAQDAMPLDVLLSALLARIFDPQRRACLFLAWRQKDPFTVTSCCHHPVCFLCKTAGHHKGISCRKNAAKTVDMAQCPQCFLYLVKGDGCDSMLCFCGTSFNWLDEVDALRRRTLLTPPIIASFRRVLTFLLGCVHRRRMRCLVLPQLTACVLATKVARIQHRLAQPATWPVRQKLLQYVYRRRYSRSVLGRLPALVNGWRQEHLRRLFSSTIVPSILHTIASARHERIRAVLRTSRLLQRTLKRLLSAFRRVCFMRALQPVLEQVPAAVAAKRRAQLSAALPRWGPFKALVLRCVGA</sequence>
<dbReference type="RefSeq" id="XP_008610250.1">
    <property type="nucleotide sequence ID" value="XM_008612028.1"/>
</dbReference>
<accession>T0QE19</accession>
<protein>
    <recommendedName>
        <fullName evidence="2">RING-type domain-containing protein</fullName>
    </recommendedName>
</protein>
<evidence type="ECO:0000259" key="2">
    <source>
        <dbReference type="PROSITE" id="PS50089"/>
    </source>
</evidence>
<dbReference type="OMA" id="CEIRCPI"/>
<dbReference type="GeneID" id="19946987"/>
<dbReference type="VEuPathDB" id="FungiDB:SDRG_06260"/>
<dbReference type="GO" id="GO:0004842">
    <property type="term" value="F:ubiquitin-protein transferase activity"/>
    <property type="evidence" value="ECO:0007669"/>
    <property type="project" value="InterPro"/>
</dbReference>
<keyword evidence="1" id="KW-0863">Zinc-finger</keyword>
<dbReference type="OrthoDB" id="61228at2759"/>
<keyword evidence="1" id="KW-0479">Metal-binding</keyword>
<dbReference type="InterPro" id="IPR031127">
    <property type="entry name" value="E3_UB_ligase_RBR"/>
</dbReference>
<reference evidence="3 4" key="1">
    <citation type="submission" date="2012-04" db="EMBL/GenBank/DDBJ databases">
        <title>The Genome Sequence of Saprolegnia declina VS20.</title>
        <authorList>
            <consortium name="The Broad Institute Genome Sequencing Platform"/>
            <person name="Russ C."/>
            <person name="Nusbaum C."/>
            <person name="Tyler B."/>
            <person name="van West P."/>
            <person name="Dieguez-Uribeondo J."/>
            <person name="de Bruijn I."/>
            <person name="Tripathy S."/>
            <person name="Jiang R."/>
            <person name="Young S.K."/>
            <person name="Zeng Q."/>
            <person name="Gargeya S."/>
            <person name="Fitzgerald M."/>
            <person name="Haas B."/>
            <person name="Abouelleil A."/>
            <person name="Alvarado L."/>
            <person name="Arachchi H.M."/>
            <person name="Berlin A."/>
            <person name="Chapman S.B."/>
            <person name="Goldberg J."/>
            <person name="Griggs A."/>
            <person name="Gujja S."/>
            <person name="Hansen M."/>
            <person name="Howarth C."/>
            <person name="Imamovic A."/>
            <person name="Larimer J."/>
            <person name="McCowen C."/>
            <person name="Montmayeur A."/>
            <person name="Murphy C."/>
            <person name="Neiman D."/>
            <person name="Pearson M."/>
            <person name="Priest M."/>
            <person name="Roberts A."/>
            <person name="Saif S."/>
            <person name="Shea T."/>
            <person name="Sisk P."/>
            <person name="Sykes S."/>
            <person name="Wortman J."/>
            <person name="Nusbaum C."/>
            <person name="Birren B."/>
        </authorList>
    </citation>
    <scope>NUCLEOTIDE SEQUENCE [LARGE SCALE GENOMIC DNA]</scope>
    <source>
        <strain evidence="3 4">VS20</strain>
    </source>
</reference>
<dbReference type="Proteomes" id="UP000030762">
    <property type="component" value="Unassembled WGS sequence"/>
</dbReference>
<keyword evidence="1" id="KW-0862">Zinc</keyword>
<dbReference type="EMBL" id="JH767148">
    <property type="protein sequence ID" value="EQC36144.1"/>
    <property type="molecule type" value="Genomic_DNA"/>
</dbReference>
<organism evidence="3 4">
    <name type="scientific">Saprolegnia diclina (strain VS20)</name>
    <dbReference type="NCBI Taxonomy" id="1156394"/>
    <lineage>
        <taxon>Eukaryota</taxon>
        <taxon>Sar</taxon>
        <taxon>Stramenopiles</taxon>
        <taxon>Oomycota</taxon>
        <taxon>Saprolegniomycetes</taxon>
        <taxon>Saprolegniales</taxon>
        <taxon>Saprolegniaceae</taxon>
        <taxon>Saprolegnia</taxon>
    </lineage>
</organism>